<dbReference type="InterPro" id="IPR041588">
    <property type="entry name" value="Integrase_H2C2"/>
</dbReference>
<dbReference type="EMBL" id="CP133615">
    <property type="protein sequence ID" value="WMV24609.1"/>
    <property type="molecule type" value="Genomic_DNA"/>
</dbReference>
<dbReference type="AlphaFoldDB" id="A0AAF0TMA9"/>
<dbReference type="InterPro" id="IPR052160">
    <property type="entry name" value="Gypsy_RT_Integrase-like"/>
</dbReference>
<dbReference type="Pfam" id="PF17921">
    <property type="entry name" value="Integrase_H2C2"/>
    <property type="match status" value="1"/>
</dbReference>
<sequence>MAESSFLTDVKRRQHEDPKVRKLREKIPHQQHPLFELTGDRVLRYQGRLCLLAVEELHKNILLEAHCSRYRSHHIATKMYHDLRQVYWWNGMKKDIADMVTECPNCQQVTSEAWRPNPVY</sequence>
<dbReference type="Gene3D" id="1.10.340.70">
    <property type="match status" value="1"/>
</dbReference>
<gene>
    <name evidence="3" type="ORF">MTR67_017994</name>
</gene>
<dbReference type="Proteomes" id="UP001234989">
    <property type="component" value="Chromosome 4"/>
</dbReference>
<evidence type="ECO:0000313" key="4">
    <source>
        <dbReference type="Proteomes" id="UP001234989"/>
    </source>
</evidence>
<evidence type="ECO:0000259" key="2">
    <source>
        <dbReference type="Pfam" id="PF17921"/>
    </source>
</evidence>
<evidence type="ECO:0000256" key="1">
    <source>
        <dbReference type="SAM" id="MobiDB-lite"/>
    </source>
</evidence>
<keyword evidence="4" id="KW-1185">Reference proteome</keyword>
<evidence type="ECO:0000313" key="3">
    <source>
        <dbReference type="EMBL" id="WMV24609.1"/>
    </source>
</evidence>
<name>A0AAF0TMA9_SOLVR</name>
<protein>
    <recommendedName>
        <fullName evidence="2">Integrase zinc-binding domain-containing protein</fullName>
    </recommendedName>
</protein>
<feature type="domain" description="Integrase zinc-binding" evidence="2">
    <location>
        <begin position="56"/>
        <end position="110"/>
    </location>
</feature>
<dbReference type="PANTHER" id="PTHR47266">
    <property type="entry name" value="ENDONUCLEASE-RELATED"/>
    <property type="match status" value="1"/>
</dbReference>
<proteinExistence type="predicted"/>
<accession>A0AAF0TMA9</accession>
<feature type="region of interest" description="Disordered" evidence="1">
    <location>
        <begin position="1"/>
        <end position="20"/>
    </location>
</feature>
<reference evidence="3" key="1">
    <citation type="submission" date="2023-08" db="EMBL/GenBank/DDBJ databases">
        <title>A de novo genome assembly of Solanum verrucosum Schlechtendal, a Mexican diploid species geographically isolated from the other diploid A-genome species in potato relatives.</title>
        <authorList>
            <person name="Hosaka K."/>
        </authorList>
    </citation>
    <scope>NUCLEOTIDE SEQUENCE</scope>
    <source>
        <tissue evidence="3">Young leaves</tissue>
    </source>
</reference>
<feature type="compositionally biased region" description="Basic and acidic residues" evidence="1">
    <location>
        <begin position="9"/>
        <end position="20"/>
    </location>
</feature>
<organism evidence="3 4">
    <name type="scientific">Solanum verrucosum</name>
    <dbReference type="NCBI Taxonomy" id="315347"/>
    <lineage>
        <taxon>Eukaryota</taxon>
        <taxon>Viridiplantae</taxon>
        <taxon>Streptophyta</taxon>
        <taxon>Embryophyta</taxon>
        <taxon>Tracheophyta</taxon>
        <taxon>Spermatophyta</taxon>
        <taxon>Magnoliopsida</taxon>
        <taxon>eudicotyledons</taxon>
        <taxon>Gunneridae</taxon>
        <taxon>Pentapetalae</taxon>
        <taxon>asterids</taxon>
        <taxon>lamiids</taxon>
        <taxon>Solanales</taxon>
        <taxon>Solanaceae</taxon>
        <taxon>Solanoideae</taxon>
        <taxon>Solaneae</taxon>
        <taxon>Solanum</taxon>
    </lineage>
</organism>